<gene>
    <name evidence="6" type="ORF">APUTEX25_002921</name>
</gene>
<organism evidence="6 7">
    <name type="scientific">Auxenochlorella protothecoides</name>
    <name type="common">Green microalga</name>
    <name type="synonym">Chlorella protothecoides</name>
    <dbReference type="NCBI Taxonomy" id="3075"/>
    <lineage>
        <taxon>Eukaryota</taxon>
        <taxon>Viridiplantae</taxon>
        <taxon>Chlorophyta</taxon>
        <taxon>core chlorophytes</taxon>
        <taxon>Trebouxiophyceae</taxon>
        <taxon>Chlorellales</taxon>
        <taxon>Chlorellaceae</taxon>
        <taxon>Auxenochlorella</taxon>
    </lineage>
</organism>
<feature type="domain" description="D-isomer specific 2-hydroxyacid dehydrogenase catalytic" evidence="4">
    <location>
        <begin position="21"/>
        <end position="351"/>
    </location>
</feature>
<dbReference type="Pfam" id="PF00389">
    <property type="entry name" value="2-Hacid_dh"/>
    <property type="match status" value="1"/>
</dbReference>
<protein>
    <recommendedName>
        <fullName evidence="8">Glycerate dehydrogenase</fullName>
    </recommendedName>
</protein>
<dbReference type="InterPro" id="IPR016163">
    <property type="entry name" value="Ald_DH_C"/>
</dbReference>
<dbReference type="Proteomes" id="UP000279271">
    <property type="component" value="Unassembled WGS sequence"/>
</dbReference>
<feature type="domain" description="Aldehyde dehydrogenase" evidence="3">
    <location>
        <begin position="587"/>
        <end position="733"/>
    </location>
</feature>
<evidence type="ECO:0000259" key="4">
    <source>
        <dbReference type="Pfam" id="PF00389"/>
    </source>
</evidence>
<evidence type="ECO:0000256" key="2">
    <source>
        <dbReference type="ARBA" id="ARBA00023002"/>
    </source>
</evidence>
<dbReference type="CDD" id="cd05301">
    <property type="entry name" value="GDH"/>
    <property type="match status" value="1"/>
</dbReference>
<dbReference type="SUPFAM" id="SSF51735">
    <property type="entry name" value="NAD(P)-binding Rossmann-fold domains"/>
    <property type="match status" value="1"/>
</dbReference>
<reference evidence="7" key="1">
    <citation type="journal article" date="2018" name="Algal Res.">
        <title>Characterization of plant carbon substrate utilization by Auxenochlorella protothecoides.</title>
        <authorList>
            <person name="Vogler B.W."/>
            <person name="Starkenburg S.R."/>
            <person name="Sudasinghe N."/>
            <person name="Schambach J.Y."/>
            <person name="Rollin J.A."/>
            <person name="Pattathil S."/>
            <person name="Barry A.N."/>
        </authorList>
    </citation>
    <scope>NUCLEOTIDE SEQUENCE [LARGE SCALE GENOMIC DNA]</scope>
    <source>
        <strain evidence="7">UTEX 25</strain>
    </source>
</reference>
<dbReference type="Gene3D" id="3.40.605.10">
    <property type="entry name" value="Aldehyde Dehydrogenase, Chain A, domain 1"/>
    <property type="match status" value="1"/>
</dbReference>
<evidence type="ECO:0000259" key="5">
    <source>
        <dbReference type="Pfam" id="PF02826"/>
    </source>
</evidence>
<keyword evidence="2" id="KW-0560">Oxidoreductase</keyword>
<proteinExistence type="inferred from homology"/>
<dbReference type="Pfam" id="PF02826">
    <property type="entry name" value="2-Hacid_dh_C"/>
    <property type="match status" value="1"/>
</dbReference>
<feature type="domain" description="D-isomer specific 2-hydroxyacid dehydrogenase NAD-binding" evidence="5">
    <location>
        <begin position="132"/>
        <end position="324"/>
    </location>
</feature>
<comment type="caution">
    <text evidence="6">The sequence shown here is derived from an EMBL/GenBank/DDBJ whole genome shotgun (WGS) entry which is preliminary data.</text>
</comment>
<dbReference type="InterPro" id="IPR016161">
    <property type="entry name" value="Ald_DH/histidinol_DH"/>
</dbReference>
<dbReference type="SUPFAM" id="SSF52283">
    <property type="entry name" value="Formate/glycerate dehydrogenase catalytic domain-like"/>
    <property type="match status" value="1"/>
</dbReference>
<evidence type="ECO:0000313" key="6">
    <source>
        <dbReference type="EMBL" id="RMZ56832.1"/>
    </source>
</evidence>
<dbReference type="GO" id="GO:0051287">
    <property type="term" value="F:NAD binding"/>
    <property type="evidence" value="ECO:0007669"/>
    <property type="project" value="InterPro"/>
</dbReference>
<dbReference type="InterPro" id="IPR015590">
    <property type="entry name" value="Aldehyde_DH_dom"/>
</dbReference>
<dbReference type="Pfam" id="PF00171">
    <property type="entry name" value="Aldedh"/>
    <property type="match status" value="1"/>
</dbReference>
<dbReference type="GO" id="GO:0030267">
    <property type="term" value="F:glyoxylate reductase (NADPH) activity"/>
    <property type="evidence" value="ECO:0007669"/>
    <property type="project" value="TreeGrafter"/>
</dbReference>
<sequence length="977" mass="103458">MSTSIQDLAVETHNKGGKFRVLVTKNLPGEDWLKVLTSAGAQVDICTAKQTILDNASITKLVGDKCDGVIGQLTEDWSDELFGVLKAAGGKVYSNYAVGFNNIVLEDATKHGIAVGNTPGVLTETTAELAAALTLAASRRLLEAEKFMRGGKYEGFLPNLFVGKLLQGKTVGVVGPGRIGFAYAKMMVEGHKMNILYNSHEPQPEIADYFNKYSDFLESQGGTRVTARQVELEELLQNSDVVSLHCALTPETRHLINKERLGMMKPDAILVNAARGPNVDEKALVAHLQANPGFSAGLDVYEDEPAMAPGLAECSNAVLMPHIASATLWTRSGMAKLAACNVAGVLRGYPALKSAGDVLQFVDADPGSVPKLAPSILNAEAAVRRSTRAIMVSSASGVVLPRGVEPLPATDQHELERVVASLKAKAPQWVGPPPPTRASLLRACLPTLLATVPGAAAAGEAAKGSYGSGRAEEALNWTPIAICLRELAEAMEAGGAPPTLGSRRRPDGQWVVDVFPSGLERLLNAGFRGSVWVTPGQEPTQGALYARKAAGVPGPDAGVALVLGAGNQVSVAACDILHKLVVDDQVVVCKMNPVNEYMGPFVAAALAPLVQAGYVAVVYGGGEVGRALCTHPDVDSIHLTGAAATYDAIVWQGKPKVGDPPCTKHVGAELGCVTPYIITPGPWTDAELAYHADTVASALILNAGHNCLKVELVVTDAAWELRPKFLDALRAKLAACPRRVAYYPTSDEKFQAFRERFPEGVEELGLESGPGTSPWLFKAGQSVDSVDAQHENWCGVLQEVALEGTGGDPAAFLRAAVEFANERVWGTLSAGLIIHPATKARRGLQGRGDGGVVTGWCLCHAGAAHSEAFDAAVAELRYGAIAINCPTTMCFVNTCLPWGGYPGSTPQDIGSGNCYVHNTKLIDHPQKGVLEAPWTVRPKPFWATQNPSLEGMAPAALKFFAYPTVWNMIKVIWKTLV</sequence>
<name>A0A3M7L5I5_AUXPR</name>
<dbReference type="EMBL" id="QOKY01000135">
    <property type="protein sequence ID" value="RMZ56832.1"/>
    <property type="molecule type" value="Genomic_DNA"/>
</dbReference>
<dbReference type="InterPro" id="IPR006139">
    <property type="entry name" value="D-isomer_2_OHA_DH_cat_dom"/>
</dbReference>
<dbReference type="GO" id="GO:0008465">
    <property type="term" value="F:hydroxypyruvate reductase (NADH) activity"/>
    <property type="evidence" value="ECO:0007669"/>
    <property type="project" value="TreeGrafter"/>
</dbReference>
<evidence type="ECO:0000259" key="3">
    <source>
        <dbReference type="Pfam" id="PF00171"/>
    </source>
</evidence>
<dbReference type="AlphaFoldDB" id="A0A3M7L5I5"/>
<dbReference type="InterPro" id="IPR006140">
    <property type="entry name" value="D-isomer_DH_NAD-bd"/>
</dbReference>
<dbReference type="PANTHER" id="PTHR10996">
    <property type="entry name" value="2-HYDROXYACID DEHYDROGENASE-RELATED"/>
    <property type="match status" value="1"/>
</dbReference>
<dbReference type="InterPro" id="IPR050223">
    <property type="entry name" value="D-isomer_2-hydroxyacid_DH"/>
</dbReference>
<comment type="similarity">
    <text evidence="1">Belongs to the D-isomer specific 2-hydroxyacid dehydrogenase family.</text>
</comment>
<dbReference type="PANTHER" id="PTHR10996:SF257">
    <property type="entry name" value="GLYOXYLATE REDUCTASE 1"/>
    <property type="match status" value="1"/>
</dbReference>
<dbReference type="InterPro" id="IPR016162">
    <property type="entry name" value="Ald_DH_N"/>
</dbReference>
<dbReference type="SUPFAM" id="SSF53720">
    <property type="entry name" value="ALDH-like"/>
    <property type="match status" value="1"/>
</dbReference>
<dbReference type="InterPro" id="IPR036291">
    <property type="entry name" value="NAD(P)-bd_dom_sf"/>
</dbReference>
<evidence type="ECO:0008006" key="8">
    <source>
        <dbReference type="Google" id="ProtNLM"/>
    </source>
</evidence>
<evidence type="ECO:0000256" key="1">
    <source>
        <dbReference type="ARBA" id="ARBA00005854"/>
    </source>
</evidence>
<dbReference type="GO" id="GO:0016620">
    <property type="term" value="F:oxidoreductase activity, acting on the aldehyde or oxo group of donors, NAD or NADP as acceptor"/>
    <property type="evidence" value="ECO:0007669"/>
    <property type="project" value="InterPro"/>
</dbReference>
<accession>A0A3M7L5I5</accession>
<evidence type="ECO:0000313" key="7">
    <source>
        <dbReference type="Proteomes" id="UP000279271"/>
    </source>
</evidence>
<dbReference type="GO" id="GO:0005829">
    <property type="term" value="C:cytosol"/>
    <property type="evidence" value="ECO:0007669"/>
    <property type="project" value="TreeGrafter"/>
</dbReference>
<dbReference type="Gene3D" id="3.40.309.10">
    <property type="entry name" value="Aldehyde Dehydrogenase, Chain A, domain 2"/>
    <property type="match status" value="1"/>
</dbReference>
<dbReference type="Gene3D" id="3.40.50.720">
    <property type="entry name" value="NAD(P)-binding Rossmann-like Domain"/>
    <property type="match status" value="2"/>
</dbReference>